<feature type="binding site" evidence="15">
    <location>
        <position position="233"/>
    </location>
    <ligand>
        <name>substrate</name>
    </ligand>
</feature>
<feature type="binding site" evidence="15">
    <location>
        <begin position="307"/>
        <end position="313"/>
    </location>
    <ligand>
        <name>NADP(+)</name>
        <dbReference type="ChEBI" id="CHEBI:58349"/>
    </ligand>
</feature>
<comment type="caution">
    <text evidence="18">The sequence shown here is derived from an EMBL/GenBank/DDBJ whole genome shotgun (WGS) entry which is preliminary data.</text>
</comment>
<comment type="similarity">
    <text evidence="4 13">In the N-terminal section; belongs to the cytidine and deoxycytidylate deaminase family.</text>
</comment>
<keyword evidence="8 13" id="KW-0378">Hydrolase</keyword>
<dbReference type="InterPro" id="IPR004794">
    <property type="entry name" value="Eubact_RibD"/>
</dbReference>
<dbReference type="GO" id="GO:0009231">
    <property type="term" value="P:riboflavin biosynthetic process"/>
    <property type="evidence" value="ECO:0007669"/>
    <property type="project" value="UniProtKB-KW"/>
</dbReference>
<dbReference type="InterPro" id="IPR002734">
    <property type="entry name" value="RibDG_C"/>
</dbReference>
<comment type="catalytic activity">
    <reaction evidence="13">
        <text>5-amino-6-(5-phospho-D-ribitylamino)uracil + NADP(+) = 5-amino-6-(5-phospho-D-ribosylamino)uracil + NADPH + H(+)</text>
        <dbReference type="Rhea" id="RHEA:17845"/>
        <dbReference type="ChEBI" id="CHEBI:15378"/>
        <dbReference type="ChEBI" id="CHEBI:57783"/>
        <dbReference type="ChEBI" id="CHEBI:58349"/>
        <dbReference type="ChEBI" id="CHEBI:58421"/>
        <dbReference type="ChEBI" id="CHEBI:58453"/>
        <dbReference type="EC" id="1.1.1.193"/>
    </reaction>
</comment>
<evidence type="ECO:0000313" key="19">
    <source>
        <dbReference type="Proteomes" id="UP000824246"/>
    </source>
</evidence>
<evidence type="ECO:0000256" key="12">
    <source>
        <dbReference type="ARBA" id="ARBA00023268"/>
    </source>
</evidence>
<comment type="cofactor">
    <cofactor evidence="13 16">
        <name>Zn(2+)</name>
        <dbReference type="ChEBI" id="CHEBI:29105"/>
    </cofactor>
    <text evidence="13 16">Binds 1 zinc ion.</text>
</comment>
<reference evidence="18" key="2">
    <citation type="submission" date="2021-04" db="EMBL/GenBank/DDBJ databases">
        <authorList>
            <person name="Gilroy R."/>
        </authorList>
    </citation>
    <scope>NUCLEOTIDE SEQUENCE</scope>
    <source>
        <strain evidence="18">ChiHjej12B11-16260</strain>
    </source>
</reference>
<evidence type="ECO:0000256" key="2">
    <source>
        <dbReference type="ARBA" id="ARBA00004882"/>
    </source>
</evidence>
<keyword evidence="6 13" id="KW-0686">Riboflavin biosynthesis</keyword>
<evidence type="ECO:0000313" key="18">
    <source>
        <dbReference type="EMBL" id="HIX44787.1"/>
    </source>
</evidence>
<dbReference type="PROSITE" id="PS00903">
    <property type="entry name" value="CYT_DCMP_DEAMINASES_1"/>
    <property type="match status" value="1"/>
</dbReference>
<accession>A0A9D1VQK7</accession>
<feature type="binding site" evidence="15">
    <location>
        <position position="210"/>
    </location>
    <ligand>
        <name>substrate</name>
    </ligand>
</feature>
<comment type="pathway">
    <text evidence="3 13">Cofactor biosynthesis; riboflavin biosynthesis; 5-amino-6-(D-ribitylamino)uracil from GTP: step 3/4.</text>
</comment>
<organism evidence="18 19">
    <name type="scientific">Candidatus Barnesiella excrementipullorum</name>
    <dbReference type="NCBI Taxonomy" id="2838479"/>
    <lineage>
        <taxon>Bacteria</taxon>
        <taxon>Pseudomonadati</taxon>
        <taxon>Bacteroidota</taxon>
        <taxon>Bacteroidia</taxon>
        <taxon>Bacteroidales</taxon>
        <taxon>Barnesiellaceae</taxon>
        <taxon>Barnesiella</taxon>
    </lineage>
</organism>
<evidence type="ECO:0000256" key="5">
    <source>
        <dbReference type="ARBA" id="ARBA00007417"/>
    </source>
</evidence>
<dbReference type="SUPFAM" id="SSF53597">
    <property type="entry name" value="Dihydrofolate reductase-like"/>
    <property type="match status" value="1"/>
</dbReference>
<sequence length="363" mass="40003">MDISFDLPSAISRVRPKETLPGSHEFFMRRCLQLAALAQGHTSPNPMVGAVVVYDGRIIGEGYHRCCGEAHAEVNAINSVRDKSLLAKSTLYVSLEPCSHYGKTPPCCELIISCRIPRVVVGCTDPFPEVSGRGIGRLREQGIEVTTGILEDECRALNRFFMTFQEKKRPYIILKWAQSSDGFIDRRRPDCEPPAQLSDALTRVWAHRLRAVCDAILVGTRTAVADNPSLTTRHWSGKNPLRIAIDRNGTIPAQARLLDGSAPTLIVGKCSSPTVDTLPLPSDGNAIEALMPELARRKIQSLLVEGGARLLQSFIDAGLWDEARIETSPLLLHEGIAAPRIEGREMQINVHSPGRYTTILTRR</sequence>
<dbReference type="InterPro" id="IPR016193">
    <property type="entry name" value="Cytidine_deaminase-like"/>
</dbReference>
<dbReference type="GO" id="GO:0008835">
    <property type="term" value="F:diaminohydroxyphosphoribosylaminopyrimidine deaminase activity"/>
    <property type="evidence" value="ECO:0007669"/>
    <property type="project" value="UniProtKB-EC"/>
</dbReference>
<evidence type="ECO:0000256" key="9">
    <source>
        <dbReference type="ARBA" id="ARBA00022833"/>
    </source>
</evidence>
<dbReference type="GO" id="GO:0008270">
    <property type="term" value="F:zinc ion binding"/>
    <property type="evidence" value="ECO:0007669"/>
    <property type="project" value="InterPro"/>
</dbReference>
<evidence type="ECO:0000256" key="16">
    <source>
        <dbReference type="PIRSR" id="PIRSR006769-3"/>
    </source>
</evidence>
<dbReference type="GO" id="GO:0008703">
    <property type="term" value="F:5-amino-6-(5-phosphoribosylamino)uracil reductase activity"/>
    <property type="evidence" value="ECO:0007669"/>
    <property type="project" value="UniProtKB-EC"/>
</dbReference>
<dbReference type="Gene3D" id="3.40.430.10">
    <property type="entry name" value="Dihydrofolate Reductase, subunit A"/>
    <property type="match status" value="1"/>
</dbReference>
<evidence type="ECO:0000259" key="17">
    <source>
        <dbReference type="PROSITE" id="PS51747"/>
    </source>
</evidence>
<evidence type="ECO:0000256" key="11">
    <source>
        <dbReference type="ARBA" id="ARBA00023002"/>
    </source>
</evidence>
<evidence type="ECO:0000256" key="10">
    <source>
        <dbReference type="ARBA" id="ARBA00022857"/>
    </source>
</evidence>
<dbReference type="InterPro" id="IPR050765">
    <property type="entry name" value="Riboflavin_Biosynth_HTPR"/>
</dbReference>
<dbReference type="EC" id="3.5.4.26" evidence="13"/>
<feature type="binding site" evidence="15">
    <location>
        <position position="222"/>
    </location>
    <ligand>
        <name>NADP(+)</name>
        <dbReference type="ChEBI" id="CHEBI:58349"/>
    </ligand>
</feature>
<dbReference type="FunFam" id="3.40.140.10:FF:000025">
    <property type="entry name" value="Riboflavin biosynthesis protein RibD"/>
    <property type="match status" value="1"/>
</dbReference>
<protein>
    <recommendedName>
        <fullName evidence="13">Riboflavin biosynthesis protein RibD</fullName>
    </recommendedName>
    <domain>
        <recommendedName>
            <fullName evidence="13">Diaminohydroxyphosphoribosylaminopyrimidine deaminase</fullName>
            <shortName evidence="13">DRAP deaminase</shortName>
            <ecNumber evidence="13">3.5.4.26</ecNumber>
        </recommendedName>
        <alternativeName>
            <fullName evidence="13">Riboflavin-specific deaminase</fullName>
        </alternativeName>
    </domain>
    <domain>
        <recommendedName>
            <fullName evidence="13">5-amino-6-(5-phosphoribosylamino)uracil reductase</fullName>
            <ecNumber evidence="13">1.1.1.193</ecNumber>
        </recommendedName>
        <alternativeName>
            <fullName evidence="13">HTP reductase</fullName>
        </alternativeName>
    </domain>
</protein>
<keyword evidence="7 13" id="KW-0479">Metal-binding</keyword>
<keyword evidence="10 13" id="KW-0521">NADP</keyword>
<feature type="domain" description="CMP/dCMP-type deaminase" evidence="17">
    <location>
        <begin position="22"/>
        <end position="146"/>
    </location>
</feature>
<dbReference type="CDD" id="cd01284">
    <property type="entry name" value="Riboflavin_deaminase-reductase"/>
    <property type="match status" value="1"/>
</dbReference>
<proteinExistence type="inferred from homology"/>
<evidence type="ECO:0000256" key="4">
    <source>
        <dbReference type="ARBA" id="ARBA00005259"/>
    </source>
</evidence>
<comment type="pathway">
    <text evidence="2 13">Cofactor biosynthesis; riboflavin biosynthesis; 5-amino-6-(D-ribitylamino)uracil from GTP: step 2/4.</text>
</comment>
<evidence type="ECO:0000256" key="6">
    <source>
        <dbReference type="ARBA" id="ARBA00022619"/>
    </source>
</evidence>
<evidence type="ECO:0000256" key="3">
    <source>
        <dbReference type="ARBA" id="ARBA00004910"/>
    </source>
</evidence>
<evidence type="ECO:0000256" key="1">
    <source>
        <dbReference type="ARBA" id="ARBA00002151"/>
    </source>
</evidence>
<keyword evidence="12" id="KW-0511">Multifunctional enzyme</keyword>
<dbReference type="PANTHER" id="PTHR38011">
    <property type="entry name" value="DIHYDROFOLATE REDUCTASE FAMILY PROTEIN (AFU_ORTHOLOGUE AFUA_8G06820)"/>
    <property type="match status" value="1"/>
</dbReference>
<feature type="binding site" evidence="16">
    <location>
        <position position="71"/>
    </location>
    <ligand>
        <name>Zn(2+)</name>
        <dbReference type="ChEBI" id="CHEBI:29105"/>
        <note>catalytic</note>
    </ligand>
</feature>
<dbReference type="Pfam" id="PF00383">
    <property type="entry name" value="dCMP_cyt_deam_1"/>
    <property type="match status" value="1"/>
</dbReference>
<reference evidence="18" key="1">
    <citation type="journal article" date="2021" name="PeerJ">
        <title>Extensive microbial diversity within the chicken gut microbiome revealed by metagenomics and culture.</title>
        <authorList>
            <person name="Gilroy R."/>
            <person name="Ravi A."/>
            <person name="Getino M."/>
            <person name="Pursley I."/>
            <person name="Horton D.L."/>
            <person name="Alikhan N.F."/>
            <person name="Baker D."/>
            <person name="Gharbi K."/>
            <person name="Hall N."/>
            <person name="Watson M."/>
            <person name="Adriaenssens E.M."/>
            <person name="Foster-Nyarko E."/>
            <person name="Jarju S."/>
            <person name="Secka A."/>
            <person name="Antonio M."/>
            <person name="Oren A."/>
            <person name="Chaudhuri R.R."/>
            <person name="La Ragione R."/>
            <person name="Hildebrand F."/>
            <person name="Pallen M.J."/>
        </authorList>
    </citation>
    <scope>NUCLEOTIDE SEQUENCE</scope>
    <source>
        <strain evidence="18">ChiHjej12B11-16260</strain>
    </source>
</reference>
<dbReference type="Gene3D" id="3.40.140.10">
    <property type="entry name" value="Cytidine Deaminase, domain 2"/>
    <property type="match status" value="1"/>
</dbReference>
<dbReference type="InterPro" id="IPR016192">
    <property type="entry name" value="APOBEC/CMP_deaminase_Zn-bd"/>
</dbReference>
<dbReference type="EC" id="1.1.1.193" evidence="13"/>
<feature type="binding site" evidence="16">
    <location>
        <position position="98"/>
    </location>
    <ligand>
        <name>Zn(2+)</name>
        <dbReference type="ChEBI" id="CHEBI:29105"/>
        <note>catalytic</note>
    </ligand>
</feature>
<gene>
    <name evidence="18" type="primary">ribD</name>
    <name evidence="18" type="ORF">H9982_01060</name>
</gene>
<keyword evidence="11 13" id="KW-0560">Oxidoreductase</keyword>
<evidence type="ECO:0000256" key="15">
    <source>
        <dbReference type="PIRSR" id="PIRSR006769-2"/>
    </source>
</evidence>
<feature type="binding site" evidence="15">
    <location>
        <position position="305"/>
    </location>
    <ligand>
        <name>substrate</name>
    </ligand>
</feature>
<dbReference type="PIRSF" id="PIRSF006769">
    <property type="entry name" value="RibD"/>
    <property type="match status" value="1"/>
</dbReference>
<comment type="similarity">
    <text evidence="5 13">In the C-terminal section; belongs to the HTP reductase family.</text>
</comment>
<dbReference type="InterPro" id="IPR002125">
    <property type="entry name" value="CMP_dCMP_dom"/>
</dbReference>
<feature type="binding site" evidence="15">
    <location>
        <position position="226"/>
    </location>
    <ligand>
        <name>NADP(+)</name>
        <dbReference type="ChEBI" id="CHEBI:58349"/>
    </ligand>
</feature>
<keyword evidence="9 13" id="KW-0862">Zinc</keyword>
<dbReference type="EMBL" id="DXFB01000026">
    <property type="protein sequence ID" value="HIX44787.1"/>
    <property type="molecule type" value="Genomic_DNA"/>
</dbReference>
<name>A0A9D1VQK7_9BACT</name>
<dbReference type="AlphaFoldDB" id="A0A9D1VQK7"/>
<feature type="binding site" evidence="16">
    <location>
        <position position="107"/>
    </location>
    <ligand>
        <name>Zn(2+)</name>
        <dbReference type="ChEBI" id="CHEBI:29105"/>
        <note>catalytic</note>
    </ligand>
</feature>
<comment type="function">
    <text evidence="1 13">Converts 2,5-diamino-6-(ribosylamino)-4(3h)-pyrimidinone 5'-phosphate into 5-amino-6-(ribosylamino)-2,4(1h,3h)-pyrimidinedione 5'-phosphate.</text>
</comment>
<evidence type="ECO:0000256" key="8">
    <source>
        <dbReference type="ARBA" id="ARBA00022801"/>
    </source>
</evidence>
<dbReference type="Pfam" id="PF01872">
    <property type="entry name" value="RibD_C"/>
    <property type="match status" value="1"/>
</dbReference>
<dbReference type="PROSITE" id="PS51747">
    <property type="entry name" value="CYT_DCMP_DEAMINASES_2"/>
    <property type="match status" value="1"/>
</dbReference>
<feature type="binding site" evidence="15">
    <location>
        <position position="230"/>
    </location>
    <ligand>
        <name>substrate</name>
    </ligand>
</feature>
<feature type="binding site" evidence="15">
    <location>
        <position position="177"/>
    </location>
    <ligand>
        <name>NADP(+)</name>
        <dbReference type="ChEBI" id="CHEBI:58349"/>
    </ligand>
</feature>
<dbReference type="SUPFAM" id="SSF53927">
    <property type="entry name" value="Cytidine deaminase-like"/>
    <property type="match status" value="1"/>
</dbReference>
<feature type="active site" description="Proton donor" evidence="14">
    <location>
        <position position="73"/>
    </location>
</feature>
<evidence type="ECO:0000256" key="7">
    <source>
        <dbReference type="ARBA" id="ARBA00022723"/>
    </source>
</evidence>
<dbReference type="PANTHER" id="PTHR38011:SF7">
    <property type="entry name" value="2,5-DIAMINO-6-RIBOSYLAMINO-4(3H)-PYRIMIDINONE 5'-PHOSPHATE REDUCTASE"/>
    <property type="match status" value="1"/>
</dbReference>
<evidence type="ECO:0000256" key="13">
    <source>
        <dbReference type="PIRNR" id="PIRNR006769"/>
    </source>
</evidence>
<evidence type="ECO:0000256" key="14">
    <source>
        <dbReference type="PIRSR" id="PIRSR006769-1"/>
    </source>
</evidence>
<dbReference type="InterPro" id="IPR024072">
    <property type="entry name" value="DHFR-like_dom_sf"/>
</dbReference>
<dbReference type="Proteomes" id="UP000824246">
    <property type="component" value="Unassembled WGS sequence"/>
</dbReference>
<comment type="catalytic activity">
    <reaction evidence="13">
        <text>2,5-diamino-6-hydroxy-4-(5-phosphoribosylamino)-pyrimidine + H2O + H(+) = 5-amino-6-(5-phospho-D-ribosylamino)uracil + NH4(+)</text>
        <dbReference type="Rhea" id="RHEA:21868"/>
        <dbReference type="ChEBI" id="CHEBI:15377"/>
        <dbReference type="ChEBI" id="CHEBI:15378"/>
        <dbReference type="ChEBI" id="CHEBI:28938"/>
        <dbReference type="ChEBI" id="CHEBI:58453"/>
        <dbReference type="ChEBI" id="CHEBI:58614"/>
        <dbReference type="EC" id="3.5.4.26"/>
    </reaction>
</comment>
<dbReference type="NCBIfam" id="TIGR00326">
    <property type="entry name" value="eubact_ribD"/>
    <property type="match status" value="1"/>
</dbReference>